<evidence type="ECO:0000313" key="3">
    <source>
        <dbReference type="Proteomes" id="UP001500984"/>
    </source>
</evidence>
<proteinExistence type="predicted"/>
<organism evidence="2 3">
    <name type="scientific">Brevibacterium salitolerans</name>
    <dbReference type="NCBI Taxonomy" id="1403566"/>
    <lineage>
        <taxon>Bacteria</taxon>
        <taxon>Bacillati</taxon>
        <taxon>Actinomycetota</taxon>
        <taxon>Actinomycetes</taxon>
        <taxon>Micrococcales</taxon>
        <taxon>Brevibacteriaceae</taxon>
        <taxon>Brevibacterium</taxon>
    </lineage>
</organism>
<feature type="domain" description="DUF2087" evidence="1">
    <location>
        <begin position="56"/>
        <end position="122"/>
    </location>
</feature>
<dbReference type="Proteomes" id="UP001500984">
    <property type="component" value="Unassembled WGS sequence"/>
</dbReference>
<gene>
    <name evidence="2" type="ORF">GCM10009823_12190</name>
</gene>
<evidence type="ECO:0000313" key="2">
    <source>
        <dbReference type="EMBL" id="GAA2093687.1"/>
    </source>
</evidence>
<reference evidence="2 3" key="1">
    <citation type="journal article" date="2019" name="Int. J. Syst. Evol. Microbiol.">
        <title>The Global Catalogue of Microorganisms (GCM) 10K type strain sequencing project: providing services to taxonomists for standard genome sequencing and annotation.</title>
        <authorList>
            <consortium name="The Broad Institute Genomics Platform"/>
            <consortium name="The Broad Institute Genome Sequencing Center for Infectious Disease"/>
            <person name="Wu L."/>
            <person name="Ma J."/>
        </authorList>
    </citation>
    <scope>NUCLEOTIDE SEQUENCE [LARGE SCALE GENOMIC DNA]</scope>
    <source>
        <strain evidence="2 3">JCM 15900</strain>
    </source>
</reference>
<protein>
    <recommendedName>
        <fullName evidence="1">DUF2087 domain-containing protein</fullName>
    </recommendedName>
</protein>
<dbReference type="EMBL" id="BAAAPZ010000004">
    <property type="protein sequence ID" value="GAA2093687.1"/>
    <property type="molecule type" value="Genomic_DNA"/>
</dbReference>
<dbReference type="Pfam" id="PF09860">
    <property type="entry name" value="DUF2087"/>
    <property type="match status" value="1"/>
</dbReference>
<sequence>MTHNSDFKKLVRSRMERTGENYTTALAALQIDRDRAYADHLRRIRPFFEDGDPRARLLRIPAKRRTQLAVALEMLRRFDPALTYTETQVGAVLRTAHEDVAYLRRELVDYGLMERDGVGTYWFARTLPVRTGNLAQEVSDWERVWMPEFLAVGTRAALAD</sequence>
<dbReference type="RefSeq" id="WP_291797085.1">
    <property type="nucleotide sequence ID" value="NZ_BAAAPZ010000004.1"/>
</dbReference>
<dbReference type="InterPro" id="IPR018656">
    <property type="entry name" value="DUF2087"/>
</dbReference>
<keyword evidence="3" id="KW-1185">Reference proteome</keyword>
<evidence type="ECO:0000259" key="1">
    <source>
        <dbReference type="Pfam" id="PF09860"/>
    </source>
</evidence>
<comment type="caution">
    <text evidence="2">The sequence shown here is derived from an EMBL/GenBank/DDBJ whole genome shotgun (WGS) entry which is preliminary data.</text>
</comment>
<name>A0ABN2WJ42_9MICO</name>
<accession>A0ABN2WJ42</accession>